<feature type="compositionally biased region" description="Basic and acidic residues" evidence="2">
    <location>
        <begin position="282"/>
        <end position="291"/>
    </location>
</feature>
<dbReference type="CDD" id="cd07197">
    <property type="entry name" value="nitrilase"/>
    <property type="match status" value="1"/>
</dbReference>
<evidence type="ECO:0000256" key="1">
    <source>
        <dbReference type="ARBA" id="ARBA00010613"/>
    </source>
</evidence>
<dbReference type="InterPro" id="IPR003010">
    <property type="entry name" value="C-N_Hydrolase"/>
</dbReference>
<comment type="caution">
    <text evidence="4">The sequence shown here is derived from an EMBL/GenBank/DDBJ whole genome shotgun (WGS) entry which is preliminary data.</text>
</comment>
<dbReference type="Gene3D" id="3.60.110.10">
    <property type="entry name" value="Carbon-nitrogen hydrolase"/>
    <property type="match status" value="1"/>
</dbReference>
<evidence type="ECO:0000259" key="3">
    <source>
        <dbReference type="PROSITE" id="PS50263"/>
    </source>
</evidence>
<comment type="similarity">
    <text evidence="1">Belongs to the carbon-nitrogen hydrolase superfamily. NIT1/NIT2 family.</text>
</comment>
<dbReference type="GO" id="GO:0016787">
    <property type="term" value="F:hydrolase activity"/>
    <property type="evidence" value="ECO:0007669"/>
    <property type="project" value="UniProtKB-KW"/>
</dbReference>
<protein>
    <submittedName>
        <fullName evidence="4">Carbon-nitrogen hydrolase family protein</fullName>
    </submittedName>
</protein>
<name>A0ABU1HC71_9GAMM</name>
<dbReference type="PROSITE" id="PS50263">
    <property type="entry name" value="CN_HYDROLASE"/>
    <property type="match status" value="1"/>
</dbReference>
<evidence type="ECO:0000256" key="2">
    <source>
        <dbReference type="SAM" id="MobiDB-lite"/>
    </source>
</evidence>
<organism evidence="4 5">
    <name type="scientific">Franzmannia qiaohouensis</name>
    <dbReference type="NCBI Taxonomy" id="1329370"/>
    <lineage>
        <taxon>Bacteria</taxon>
        <taxon>Pseudomonadati</taxon>
        <taxon>Pseudomonadota</taxon>
        <taxon>Gammaproteobacteria</taxon>
        <taxon>Oceanospirillales</taxon>
        <taxon>Halomonadaceae</taxon>
        <taxon>Franzmannia</taxon>
    </lineage>
</organism>
<accession>A0ABU1HC71</accession>
<dbReference type="RefSeq" id="WP_309718946.1">
    <property type="nucleotide sequence ID" value="NZ_JARWAM010000004.1"/>
</dbReference>
<dbReference type="Pfam" id="PF00795">
    <property type="entry name" value="CN_hydrolase"/>
    <property type="match status" value="1"/>
</dbReference>
<dbReference type="PANTHER" id="PTHR23088:SF27">
    <property type="entry name" value="DEAMINATED GLUTATHIONE AMIDASE"/>
    <property type="match status" value="1"/>
</dbReference>
<feature type="region of interest" description="Disordered" evidence="2">
    <location>
        <begin position="272"/>
        <end position="291"/>
    </location>
</feature>
<dbReference type="EMBL" id="JARWAM010000004">
    <property type="protein sequence ID" value="MDR5905057.1"/>
    <property type="molecule type" value="Genomic_DNA"/>
</dbReference>
<sequence length="291" mass="32500">MSYFTIAGVQLHALHHGDNTDAMRHRINLLMARFPNVQMVLFSELVANGAATHHAEPMPSNMEAMFCQLAEEHRIWLIPGSMFERDGDKIYNTLSVINPQGQVAARYRKMFPFRPFEEGVEGGSEFVVFDVPHVGRFGVSICYDMWFPETTRTLAAMGAEVILHPTMTDTIDRDIELSIARTNAAINQCYFFDINGAGAMGNGRSIVVGPAGDVIHQAGIGEEIIPLEIDLNRVRREREVGLRGLGQPLKSFRDRSVDFGVYRSENSPTPFLDTLGPLVKPHRPDNGHHDI</sequence>
<feature type="domain" description="CN hydrolase" evidence="3">
    <location>
        <begin position="4"/>
        <end position="231"/>
    </location>
</feature>
<evidence type="ECO:0000313" key="4">
    <source>
        <dbReference type="EMBL" id="MDR5905057.1"/>
    </source>
</evidence>
<dbReference type="InterPro" id="IPR001110">
    <property type="entry name" value="UPF0012_CS"/>
</dbReference>
<keyword evidence="4" id="KW-0378">Hydrolase</keyword>
<dbReference type="SUPFAM" id="SSF56317">
    <property type="entry name" value="Carbon-nitrogen hydrolase"/>
    <property type="match status" value="1"/>
</dbReference>
<dbReference type="Proteomes" id="UP001251374">
    <property type="component" value="Unassembled WGS sequence"/>
</dbReference>
<gene>
    <name evidence="4" type="ORF">QC821_07225</name>
</gene>
<reference evidence="4 5" key="1">
    <citation type="submission" date="2023-04" db="EMBL/GenBank/DDBJ databases">
        <title>A long-awaited taxogenomic arrangement of the family Halomonadaceae.</title>
        <authorList>
            <person name="De La Haba R."/>
            <person name="Chuvochina M."/>
            <person name="Wittouck S."/>
            <person name="Arahal D.R."/>
            <person name="Sanchez-Porro C."/>
            <person name="Hugenholtz P."/>
            <person name="Ventosa A."/>
        </authorList>
    </citation>
    <scope>NUCLEOTIDE SEQUENCE [LARGE SCALE GENOMIC DNA]</scope>
    <source>
        <strain evidence="4 5">DSM 26770</strain>
    </source>
</reference>
<keyword evidence="5" id="KW-1185">Reference proteome</keyword>
<proteinExistence type="inferred from homology"/>
<dbReference type="InterPro" id="IPR036526">
    <property type="entry name" value="C-N_Hydrolase_sf"/>
</dbReference>
<dbReference type="PROSITE" id="PS01227">
    <property type="entry name" value="UPF0012"/>
    <property type="match status" value="1"/>
</dbReference>
<dbReference type="PANTHER" id="PTHR23088">
    <property type="entry name" value="NITRILASE-RELATED"/>
    <property type="match status" value="1"/>
</dbReference>
<evidence type="ECO:0000313" key="5">
    <source>
        <dbReference type="Proteomes" id="UP001251374"/>
    </source>
</evidence>